<evidence type="ECO:0000313" key="3">
    <source>
        <dbReference type="Proteomes" id="UP000265692"/>
    </source>
</evidence>
<comment type="caution">
    <text evidence="2">The sequence shown here is derived from an EMBL/GenBank/DDBJ whole genome shotgun (WGS) entry which is preliminary data.</text>
</comment>
<keyword evidence="3" id="KW-1185">Reference proteome</keyword>
<dbReference type="EMBL" id="QWEI01000004">
    <property type="protein sequence ID" value="RHW36571.1"/>
    <property type="molecule type" value="Genomic_DNA"/>
</dbReference>
<feature type="domain" description="Core" evidence="1">
    <location>
        <begin position="1"/>
        <end position="87"/>
    </location>
</feature>
<protein>
    <recommendedName>
        <fullName evidence="1">Core domain-containing protein</fullName>
    </recommendedName>
</protein>
<reference evidence="2 3" key="1">
    <citation type="submission" date="2018-08" db="EMBL/GenBank/DDBJ databases">
        <title>Lysinibacillus sp. YLB-03 draft genome sequence.</title>
        <authorList>
            <person name="Yu L."/>
        </authorList>
    </citation>
    <scope>NUCLEOTIDE SEQUENCE [LARGE SCALE GENOMIC DNA]</scope>
    <source>
        <strain evidence="2 3">YLB-03</strain>
    </source>
</reference>
<proteinExistence type="predicted"/>
<dbReference type="InterPro" id="IPR035903">
    <property type="entry name" value="HesB-like_dom_sf"/>
</dbReference>
<dbReference type="AlphaFoldDB" id="A0A396S6T7"/>
<sequence>MMITITEAAMNKLKEIMLREGQSPRLDADVAGGCGMSVKLSLVFDEPRLNDTNIEYEGIQFKMDHFTKRYLNEETLIDYTNATGFLVGDSFEASACSIDLDIL</sequence>
<gene>
    <name evidence="2" type="ORF">D1B33_09165</name>
</gene>
<dbReference type="Pfam" id="PF01521">
    <property type="entry name" value="Fe-S_biosyn"/>
    <property type="match status" value="1"/>
</dbReference>
<evidence type="ECO:0000259" key="1">
    <source>
        <dbReference type="Pfam" id="PF01521"/>
    </source>
</evidence>
<dbReference type="OrthoDB" id="2874539at2"/>
<name>A0A396S6T7_9BACL</name>
<dbReference type="Gene3D" id="2.60.300.12">
    <property type="entry name" value="HesB-like domain"/>
    <property type="match status" value="1"/>
</dbReference>
<dbReference type="RefSeq" id="WP_118876094.1">
    <property type="nucleotide sequence ID" value="NZ_QWEI01000004.1"/>
</dbReference>
<dbReference type="InterPro" id="IPR000361">
    <property type="entry name" value="ATAP_core_dom"/>
</dbReference>
<dbReference type="Proteomes" id="UP000265692">
    <property type="component" value="Unassembled WGS sequence"/>
</dbReference>
<organism evidence="2 3">
    <name type="scientific">Ureibacillus yapensis</name>
    <dbReference type="NCBI Taxonomy" id="2304605"/>
    <lineage>
        <taxon>Bacteria</taxon>
        <taxon>Bacillati</taxon>
        <taxon>Bacillota</taxon>
        <taxon>Bacilli</taxon>
        <taxon>Bacillales</taxon>
        <taxon>Caryophanaceae</taxon>
        <taxon>Ureibacillus</taxon>
    </lineage>
</organism>
<dbReference type="SUPFAM" id="SSF89360">
    <property type="entry name" value="HesB-like domain"/>
    <property type="match status" value="1"/>
</dbReference>
<evidence type="ECO:0000313" key="2">
    <source>
        <dbReference type="EMBL" id="RHW36571.1"/>
    </source>
</evidence>
<accession>A0A396S6T7</accession>